<keyword evidence="13" id="KW-1185">Reference proteome</keyword>
<evidence type="ECO:0000256" key="1">
    <source>
        <dbReference type="ARBA" id="ARBA00004123"/>
    </source>
</evidence>
<keyword evidence="6 9" id="KW-0508">mRNA splicing</keyword>
<keyword evidence="4 9" id="KW-0747">Spliceosome</keyword>
<feature type="domain" description="Sm" evidence="11">
    <location>
        <begin position="4"/>
        <end position="77"/>
    </location>
</feature>
<evidence type="ECO:0000256" key="9">
    <source>
        <dbReference type="RuleBase" id="RU365049"/>
    </source>
</evidence>
<keyword evidence="5 9" id="KW-0694">RNA-binding</keyword>
<dbReference type="PROSITE" id="PS52002">
    <property type="entry name" value="SM"/>
    <property type="match status" value="1"/>
</dbReference>
<dbReference type="InterPro" id="IPR034101">
    <property type="entry name" value="Lsm4"/>
</dbReference>
<dbReference type="InterPro" id="IPR047575">
    <property type="entry name" value="Sm"/>
</dbReference>
<evidence type="ECO:0000256" key="7">
    <source>
        <dbReference type="ARBA" id="ARBA00023242"/>
    </source>
</evidence>
<evidence type="ECO:0000256" key="2">
    <source>
        <dbReference type="ARBA" id="ARBA00006850"/>
    </source>
</evidence>
<reference evidence="12 13" key="1">
    <citation type="journal article" date="2022" name="bioRxiv">
        <title>Genomics of Preaxostyla Flagellates Illuminates Evolutionary Transitions and the Path Towards Mitochondrial Loss.</title>
        <authorList>
            <person name="Novak L.V.F."/>
            <person name="Treitli S.C."/>
            <person name="Pyrih J."/>
            <person name="Halakuc P."/>
            <person name="Pipaliya S.V."/>
            <person name="Vacek V."/>
            <person name="Brzon O."/>
            <person name="Soukal P."/>
            <person name="Eme L."/>
            <person name="Dacks J.B."/>
            <person name="Karnkowska A."/>
            <person name="Elias M."/>
            <person name="Hampl V."/>
        </authorList>
    </citation>
    <scope>NUCLEOTIDE SEQUENCE [LARGE SCALE GENOMIC DNA]</scope>
    <source>
        <strain evidence="12">NAU3</strain>
        <tissue evidence="12">Gut</tissue>
    </source>
</reference>
<evidence type="ECO:0000256" key="3">
    <source>
        <dbReference type="ARBA" id="ARBA00022664"/>
    </source>
</evidence>
<comment type="caution">
    <text evidence="12">The sequence shown here is derived from an EMBL/GenBank/DDBJ whole genome shotgun (WGS) entry which is preliminary data.</text>
</comment>
<dbReference type="InterPro" id="IPR010920">
    <property type="entry name" value="LSM_dom_sf"/>
</dbReference>
<keyword evidence="8 9" id="KW-0687">Ribonucleoprotein</keyword>
<evidence type="ECO:0000259" key="11">
    <source>
        <dbReference type="PROSITE" id="PS52002"/>
    </source>
</evidence>
<comment type="function">
    <text evidence="9">Binds specifically to the 3'-terminal U-tract of U6 snRNA.</text>
</comment>
<evidence type="ECO:0000256" key="8">
    <source>
        <dbReference type="ARBA" id="ARBA00023274"/>
    </source>
</evidence>
<dbReference type="EMBL" id="JARBJD010000058">
    <property type="protein sequence ID" value="KAK2956279.1"/>
    <property type="molecule type" value="Genomic_DNA"/>
</dbReference>
<gene>
    <name evidence="9" type="primary">LSM4</name>
    <name evidence="12" type="ORF">BLNAU_8843</name>
</gene>
<dbReference type="CDD" id="cd01723">
    <property type="entry name" value="LSm4"/>
    <property type="match status" value="1"/>
</dbReference>
<keyword evidence="3 9" id="KW-0507">mRNA processing</keyword>
<dbReference type="Proteomes" id="UP001281761">
    <property type="component" value="Unassembled WGS sequence"/>
</dbReference>
<dbReference type="Gene3D" id="2.30.30.100">
    <property type="match status" value="1"/>
</dbReference>
<evidence type="ECO:0000256" key="10">
    <source>
        <dbReference type="SAM" id="MobiDB-lite"/>
    </source>
</evidence>
<name>A0ABQ9XXR7_9EUKA</name>
<evidence type="ECO:0000313" key="12">
    <source>
        <dbReference type="EMBL" id="KAK2956279.1"/>
    </source>
</evidence>
<dbReference type="SUPFAM" id="SSF50182">
    <property type="entry name" value="Sm-like ribonucleoproteins"/>
    <property type="match status" value="1"/>
</dbReference>
<evidence type="ECO:0000313" key="13">
    <source>
        <dbReference type="Proteomes" id="UP001281761"/>
    </source>
</evidence>
<evidence type="ECO:0000256" key="5">
    <source>
        <dbReference type="ARBA" id="ARBA00022884"/>
    </source>
</evidence>
<organism evidence="12 13">
    <name type="scientific">Blattamonas nauphoetae</name>
    <dbReference type="NCBI Taxonomy" id="2049346"/>
    <lineage>
        <taxon>Eukaryota</taxon>
        <taxon>Metamonada</taxon>
        <taxon>Preaxostyla</taxon>
        <taxon>Oxymonadida</taxon>
        <taxon>Blattamonas</taxon>
    </lineage>
</organism>
<dbReference type="PANTHER" id="PTHR23338">
    <property type="entry name" value="SMALL NUCLEAR RIBONUCLEOPROTEIN SM"/>
    <property type="match status" value="1"/>
</dbReference>
<proteinExistence type="inferred from homology"/>
<comment type="subcellular location">
    <subcellularLocation>
        <location evidence="1 9">Nucleus</location>
    </subcellularLocation>
</comment>
<comment type="subunit">
    <text evidence="9">LSm subunits form a heteromer with a doughnut shape.</text>
</comment>
<keyword evidence="7 9" id="KW-0539">Nucleus</keyword>
<feature type="region of interest" description="Disordered" evidence="10">
    <location>
        <begin position="87"/>
        <end position="126"/>
    </location>
</feature>
<dbReference type="Pfam" id="PF01423">
    <property type="entry name" value="LSM"/>
    <property type="match status" value="1"/>
</dbReference>
<protein>
    <recommendedName>
        <fullName evidence="9">U6 snRNA-associated Sm-like protein LSm4</fullName>
    </recommendedName>
</protein>
<accession>A0ABQ9XXR7</accession>
<dbReference type="SMART" id="SM00651">
    <property type="entry name" value="Sm"/>
    <property type="match status" value="1"/>
</dbReference>
<comment type="similarity">
    <text evidence="2 9">Belongs to the snRNP Sm proteins family.</text>
</comment>
<dbReference type="InterPro" id="IPR027141">
    <property type="entry name" value="LSm4/Sm_D1/D3"/>
</dbReference>
<evidence type="ECO:0000256" key="6">
    <source>
        <dbReference type="ARBA" id="ARBA00023187"/>
    </source>
</evidence>
<evidence type="ECO:0000256" key="4">
    <source>
        <dbReference type="ARBA" id="ARBA00022728"/>
    </source>
</evidence>
<sequence length="126" mass="13611">MALFPQDVLRGSLNSPVMIEVKNGETYNGVLMSCDFRMNIVLKDAVCTSRDAEHFNRIKQCTIRGNMIRNIRVPDDTVSKAVQLVAAEQASGRGRPGNFRGGRGRGRGGSGRGRGDSGFPSKPGSK</sequence>
<dbReference type="InterPro" id="IPR001163">
    <property type="entry name" value="Sm_dom_euk/arc"/>
</dbReference>